<name>A0ABR4JE48_9EURO</name>
<evidence type="ECO:0000313" key="2">
    <source>
        <dbReference type="EMBL" id="KAL2838311.1"/>
    </source>
</evidence>
<gene>
    <name evidence="2" type="ORF">BJX68DRAFT_272644</name>
</gene>
<reference evidence="2 3" key="1">
    <citation type="submission" date="2024-07" db="EMBL/GenBank/DDBJ databases">
        <title>Section-level genome sequencing and comparative genomics of Aspergillus sections Usti and Cavernicolus.</title>
        <authorList>
            <consortium name="Lawrence Berkeley National Laboratory"/>
            <person name="Nybo J.L."/>
            <person name="Vesth T.C."/>
            <person name="Theobald S."/>
            <person name="Frisvad J.C."/>
            <person name="Larsen T.O."/>
            <person name="Kjaerboelling I."/>
            <person name="Rothschild-Mancinelli K."/>
            <person name="Lyhne E.K."/>
            <person name="Kogle M.E."/>
            <person name="Barry K."/>
            <person name="Clum A."/>
            <person name="Na H."/>
            <person name="Ledsgaard L."/>
            <person name="Lin J."/>
            <person name="Lipzen A."/>
            <person name="Kuo A."/>
            <person name="Riley R."/>
            <person name="Mondo S."/>
            <person name="LaButti K."/>
            <person name="Haridas S."/>
            <person name="Pangalinan J."/>
            <person name="Salamov A.A."/>
            <person name="Simmons B.A."/>
            <person name="Magnuson J.K."/>
            <person name="Chen J."/>
            <person name="Drula E."/>
            <person name="Henrissat B."/>
            <person name="Wiebenga A."/>
            <person name="Lubbers R.J."/>
            <person name="Gomes A.C."/>
            <person name="Macurrencykelacurrency M.R."/>
            <person name="Stajich J."/>
            <person name="Grigoriev I.V."/>
            <person name="Mortensen U.H."/>
            <person name="De vries R.P."/>
            <person name="Baker S.E."/>
            <person name="Andersen M.R."/>
        </authorList>
    </citation>
    <scope>NUCLEOTIDE SEQUENCE [LARGE SCALE GENOMIC DNA]</scope>
    <source>
        <strain evidence="2 3">CBS 756.74</strain>
    </source>
</reference>
<organism evidence="2 3">
    <name type="scientific">Aspergillus pseudodeflectus</name>
    <dbReference type="NCBI Taxonomy" id="176178"/>
    <lineage>
        <taxon>Eukaryota</taxon>
        <taxon>Fungi</taxon>
        <taxon>Dikarya</taxon>
        <taxon>Ascomycota</taxon>
        <taxon>Pezizomycotina</taxon>
        <taxon>Eurotiomycetes</taxon>
        <taxon>Eurotiomycetidae</taxon>
        <taxon>Eurotiales</taxon>
        <taxon>Aspergillaceae</taxon>
        <taxon>Aspergillus</taxon>
        <taxon>Aspergillus subgen. Nidulantes</taxon>
    </lineage>
</organism>
<proteinExistence type="predicted"/>
<dbReference type="GeneID" id="98162409"/>
<comment type="caution">
    <text evidence="2">The sequence shown here is derived from an EMBL/GenBank/DDBJ whole genome shotgun (WGS) entry which is preliminary data.</text>
</comment>
<evidence type="ECO:0000313" key="3">
    <source>
        <dbReference type="Proteomes" id="UP001610444"/>
    </source>
</evidence>
<sequence>MASYSRSPAHKTDRFDGIAMPIPIRPGQIMLLDSLLNFDPVPLQELEGAMIGPLPTPSTLRPVDEAASDASSDGGVSLGPESPVTVPCLDGAALPTDSAPAPAPASEAATFRLNPEVTAFVPQAASTSLPSSSGARRMSNLNPESPTFVPLALQAPTSNPTANTALPADDDAAHTDCSCCDGFYPGTTGNQIPDPIDTPPTPTVEPLVTGITPANPPPGAQLDITPPPQPQHSISIGFPYAGGHNIPTRPLSPPLDLDTRRNTLVTHTMALLHARGLNWTRVEPCIRTPLSDPTAWPRPTILINMGPLHVDREALATAFREILLFAEQELDLPAINVEAVDTLYAGTDDELNHITNDENNDDDGGDCVLPDFDQSLLAEMDRLANTDIYLPPPFVWVNFVRVPDFPIHLCPRVYTPRPPRLGCTGLPDIDEDIPFLQLPPRVLQDC</sequence>
<protein>
    <submittedName>
        <fullName evidence="2">Uncharacterized protein</fullName>
    </submittedName>
</protein>
<dbReference type="Proteomes" id="UP001610444">
    <property type="component" value="Unassembled WGS sequence"/>
</dbReference>
<dbReference type="EMBL" id="JBFXLR010000086">
    <property type="protein sequence ID" value="KAL2838311.1"/>
    <property type="molecule type" value="Genomic_DNA"/>
</dbReference>
<feature type="region of interest" description="Disordered" evidence="1">
    <location>
        <begin position="56"/>
        <end position="78"/>
    </location>
</feature>
<keyword evidence="3" id="KW-1185">Reference proteome</keyword>
<accession>A0ABR4JE48</accession>
<dbReference type="RefSeq" id="XP_070892938.1">
    <property type="nucleotide sequence ID" value="XM_071047245.1"/>
</dbReference>
<evidence type="ECO:0000256" key="1">
    <source>
        <dbReference type="SAM" id="MobiDB-lite"/>
    </source>
</evidence>